<feature type="domain" description="Thiaminase-2/PQQC" evidence="1">
    <location>
        <begin position="29"/>
        <end position="236"/>
    </location>
</feature>
<dbReference type="InterPro" id="IPR004305">
    <property type="entry name" value="Thiaminase-2/PQQC"/>
</dbReference>
<dbReference type="Proteomes" id="UP000664859">
    <property type="component" value="Unassembled WGS sequence"/>
</dbReference>
<dbReference type="OrthoDB" id="10028886at2759"/>
<evidence type="ECO:0000313" key="3">
    <source>
        <dbReference type="Proteomes" id="UP000664859"/>
    </source>
</evidence>
<evidence type="ECO:0000259" key="1">
    <source>
        <dbReference type="Pfam" id="PF03070"/>
    </source>
</evidence>
<dbReference type="GO" id="GO:0005829">
    <property type="term" value="C:cytosol"/>
    <property type="evidence" value="ECO:0007669"/>
    <property type="project" value="TreeGrafter"/>
</dbReference>
<protein>
    <submittedName>
        <fullName evidence="2">Putative TenA family transcriptional activator</fullName>
    </submittedName>
</protein>
<keyword evidence="3" id="KW-1185">Reference proteome</keyword>
<dbReference type="Pfam" id="PF03070">
    <property type="entry name" value="TENA_THI-4"/>
    <property type="match status" value="1"/>
</dbReference>
<dbReference type="InterPro" id="IPR050967">
    <property type="entry name" value="Thiamine_Salvage_TenA"/>
</dbReference>
<dbReference type="SUPFAM" id="SSF48613">
    <property type="entry name" value="Heme oxygenase-like"/>
    <property type="match status" value="1"/>
</dbReference>
<comment type="caution">
    <text evidence="2">The sequence shown here is derived from an EMBL/GenBank/DDBJ whole genome shotgun (WGS) entry which is preliminary data.</text>
</comment>
<organism evidence="2 3">
    <name type="scientific">Tribonema minus</name>
    <dbReference type="NCBI Taxonomy" id="303371"/>
    <lineage>
        <taxon>Eukaryota</taxon>
        <taxon>Sar</taxon>
        <taxon>Stramenopiles</taxon>
        <taxon>Ochrophyta</taxon>
        <taxon>PX clade</taxon>
        <taxon>Xanthophyceae</taxon>
        <taxon>Tribonematales</taxon>
        <taxon>Tribonemataceae</taxon>
        <taxon>Tribonema</taxon>
    </lineage>
</organism>
<dbReference type="PANTHER" id="PTHR43198">
    <property type="entry name" value="BIFUNCTIONAL TH2 PROTEIN"/>
    <property type="match status" value="1"/>
</dbReference>
<dbReference type="EMBL" id="JAFCMP010000479">
    <property type="protein sequence ID" value="KAG5179358.1"/>
    <property type="molecule type" value="Genomic_DNA"/>
</dbReference>
<dbReference type="InterPro" id="IPR016084">
    <property type="entry name" value="Haem_Oase-like_multi-hlx"/>
</dbReference>
<proteinExistence type="predicted"/>
<dbReference type="AlphaFoldDB" id="A0A835YZC1"/>
<dbReference type="PANTHER" id="PTHR43198:SF2">
    <property type="entry name" value="SI:CH1073-67J19.1-RELATED"/>
    <property type="match status" value="1"/>
</dbReference>
<accession>A0A835YZC1</accession>
<evidence type="ECO:0000313" key="2">
    <source>
        <dbReference type="EMBL" id="KAG5179358.1"/>
    </source>
</evidence>
<gene>
    <name evidence="2" type="ORF">JKP88DRAFT_167758</name>
</gene>
<dbReference type="GO" id="GO:0006772">
    <property type="term" value="P:thiamine metabolic process"/>
    <property type="evidence" value="ECO:0007669"/>
    <property type="project" value="UniProtKB-ARBA"/>
</dbReference>
<dbReference type="CDD" id="cd19368">
    <property type="entry name" value="TenA_C_AtTH2-like"/>
    <property type="match status" value="1"/>
</dbReference>
<reference evidence="2" key="1">
    <citation type="submission" date="2021-02" db="EMBL/GenBank/DDBJ databases">
        <title>First Annotated Genome of the Yellow-green Alga Tribonema minus.</title>
        <authorList>
            <person name="Mahan K.M."/>
        </authorList>
    </citation>
    <scope>NUCLEOTIDE SEQUENCE</scope>
    <source>
        <strain evidence="2">UTEX B ZZ1240</strain>
    </source>
</reference>
<sequence>MPLLHLKEPQYSNSVSARLWRACKEEALNSLYHPFVLQLATGALPKEAFQIYITQDAIYLQARLRRESAFARAYGHALTKAPDAEGMRAFHKLMGSALEELTLHEAFAEKWGVNLAEAIDRDGPLPATRAYTSFLLQIGGDSRSTCADVLAAMAPCMRLYAFLGTTLAAAAAAANSDTPYRAWIAAYSSPEFGAAAATVERLLDKYAAAAGGLGRYDALLAHYRTAMALEYAFFDASGLEAGLKGDPAALEVRGD</sequence>
<dbReference type="Gene3D" id="1.20.910.10">
    <property type="entry name" value="Heme oxygenase-like"/>
    <property type="match status" value="1"/>
</dbReference>
<name>A0A835YZC1_9STRA</name>